<dbReference type="EMBL" id="JAIQZJ010000001">
    <property type="protein sequence ID" value="MBZ5737191.1"/>
    <property type="molecule type" value="Genomic_DNA"/>
</dbReference>
<protein>
    <submittedName>
        <fullName evidence="5">GntR family transcriptional regulator</fullName>
    </submittedName>
</protein>
<dbReference type="SUPFAM" id="SSF48008">
    <property type="entry name" value="GntR ligand-binding domain-like"/>
    <property type="match status" value="1"/>
</dbReference>
<dbReference type="InterPro" id="IPR036390">
    <property type="entry name" value="WH_DNA-bd_sf"/>
</dbReference>
<dbReference type="SUPFAM" id="SSF46785">
    <property type="entry name" value="Winged helix' DNA-binding domain"/>
    <property type="match status" value="1"/>
</dbReference>
<keyword evidence="3" id="KW-0804">Transcription</keyword>
<dbReference type="Pfam" id="PF07729">
    <property type="entry name" value="FCD"/>
    <property type="match status" value="1"/>
</dbReference>
<dbReference type="CDD" id="cd07377">
    <property type="entry name" value="WHTH_GntR"/>
    <property type="match status" value="1"/>
</dbReference>
<dbReference type="PANTHER" id="PTHR43537">
    <property type="entry name" value="TRANSCRIPTIONAL REGULATOR, GNTR FAMILY"/>
    <property type="match status" value="1"/>
</dbReference>
<evidence type="ECO:0000313" key="6">
    <source>
        <dbReference type="Proteomes" id="UP000780875"/>
    </source>
</evidence>
<dbReference type="Gene3D" id="1.10.10.10">
    <property type="entry name" value="Winged helix-like DNA-binding domain superfamily/Winged helix DNA-binding domain"/>
    <property type="match status" value="1"/>
</dbReference>
<evidence type="ECO:0000256" key="2">
    <source>
        <dbReference type="ARBA" id="ARBA00023125"/>
    </source>
</evidence>
<proteinExistence type="predicted"/>
<dbReference type="InterPro" id="IPR011711">
    <property type="entry name" value="GntR_C"/>
</dbReference>
<name>A0ABS7U8C2_9ACTN</name>
<feature type="domain" description="HTH gntR-type" evidence="4">
    <location>
        <begin position="17"/>
        <end position="84"/>
    </location>
</feature>
<evidence type="ECO:0000256" key="1">
    <source>
        <dbReference type="ARBA" id="ARBA00023015"/>
    </source>
</evidence>
<dbReference type="SMART" id="SM00345">
    <property type="entry name" value="HTH_GNTR"/>
    <property type="match status" value="1"/>
</dbReference>
<evidence type="ECO:0000256" key="3">
    <source>
        <dbReference type="ARBA" id="ARBA00023163"/>
    </source>
</evidence>
<gene>
    <name evidence="5" type="ORF">K8U61_03370</name>
</gene>
<dbReference type="InterPro" id="IPR036388">
    <property type="entry name" value="WH-like_DNA-bd_sf"/>
</dbReference>
<dbReference type="PANTHER" id="PTHR43537:SF24">
    <property type="entry name" value="GLUCONATE OPERON TRANSCRIPTIONAL REPRESSOR"/>
    <property type="match status" value="1"/>
</dbReference>
<accession>A0ABS7U8C2</accession>
<dbReference type="PROSITE" id="PS50949">
    <property type="entry name" value="HTH_GNTR"/>
    <property type="match status" value="1"/>
</dbReference>
<evidence type="ECO:0000313" key="5">
    <source>
        <dbReference type="EMBL" id="MBZ5737191.1"/>
    </source>
</evidence>
<sequence>MPRPSRTGPSVRPIAHRSLVDRVTDELHRSILNGDLPPDGAVSIVELCELFEVSHIPVREALRRLEREGLIHLRPARSAVVAALTTDDLDQTYRLLEVVEGDLIMRAVPAMTDDRLERIRRSLADLTELDTAGIETAARADAHRALHLAFVADVAGEVDRRVLEMLWYSADRYEHVLAAAPESRYAEDRTLVELARAGDPERLRTAWIAHLRDRSAAVREALPSD</sequence>
<evidence type="ECO:0000259" key="4">
    <source>
        <dbReference type="PROSITE" id="PS50949"/>
    </source>
</evidence>
<keyword evidence="6" id="KW-1185">Reference proteome</keyword>
<dbReference type="InterPro" id="IPR008920">
    <property type="entry name" value="TF_FadR/GntR_C"/>
</dbReference>
<dbReference type="Gene3D" id="1.20.120.530">
    <property type="entry name" value="GntR ligand-binding domain-like"/>
    <property type="match status" value="1"/>
</dbReference>
<dbReference type="InterPro" id="IPR000524">
    <property type="entry name" value="Tscrpt_reg_HTH_GntR"/>
</dbReference>
<dbReference type="Proteomes" id="UP000780875">
    <property type="component" value="Unassembled WGS sequence"/>
</dbReference>
<reference evidence="5 6" key="1">
    <citation type="submission" date="2021-09" db="EMBL/GenBank/DDBJ databases">
        <title>Whole genome sequence of Nocardioides sp. GBK3QG-3.</title>
        <authorList>
            <person name="Tuo L."/>
        </authorList>
    </citation>
    <scope>NUCLEOTIDE SEQUENCE [LARGE SCALE GENOMIC DNA]</scope>
    <source>
        <strain evidence="5 6">GBK3QG-3</strain>
    </source>
</reference>
<dbReference type="SMART" id="SM00895">
    <property type="entry name" value="FCD"/>
    <property type="match status" value="1"/>
</dbReference>
<dbReference type="Pfam" id="PF00392">
    <property type="entry name" value="GntR"/>
    <property type="match status" value="1"/>
</dbReference>
<keyword evidence="1" id="KW-0805">Transcription regulation</keyword>
<comment type="caution">
    <text evidence="5">The sequence shown here is derived from an EMBL/GenBank/DDBJ whole genome shotgun (WGS) entry which is preliminary data.</text>
</comment>
<dbReference type="RefSeq" id="WP_224121551.1">
    <property type="nucleotide sequence ID" value="NZ_JAIQZJ010000001.1"/>
</dbReference>
<keyword evidence="2" id="KW-0238">DNA-binding</keyword>
<organism evidence="5 6">
    <name type="scientific">Nocardioides mangrovi</name>
    <dbReference type="NCBI Taxonomy" id="2874580"/>
    <lineage>
        <taxon>Bacteria</taxon>
        <taxon>Bacillati</taxon>
        <taxon>Actinomycetota</taxon>
        <taxon>Actinomycetes</taxon>
        <taxon>Propionibacteriales</taxon>
        <taxon>Nocardioidaceae</taxon>
        <taxon>Nocardioides</taxon>
    </lineage>
</organism>